<proteinExistence type="predicted"/>
<evidence type="ECO:0000313" key="2">
    <source>
        <dbReference type="Proteomes" id="UP001156389"/>
    </source>
</evidence>
<dbReference type="RefSeq" id="WP_260218416.1">
    <property type="nucleotide sequence ID" value="NZ_JAJAGO010000006.1"/>
</dbReference>
<protein>
    <submittedName>
        <fullName evidence="1">Uncharacterized protein</fullName>
    </submittedName>
</protein>
<accession>A0ABT2JTB9</accession>
<dbReference type="Proteomes" id="UP001156389">
    <property type="component" value="Unassembled WGS sequence"/>
</dbReference>
<comment type="caution">
    <text evidence="1">The sequence shown here is derived from an EMBL/GenBank/DDBJ whole genome shotgun (WGS) entry which is preliminary data.</text>
</comment>
<dbReference type="EMBL" id="JAJAGO010000006">
    <property type="protein sequence ID" value="MCT2591091.1"/>
    <property type="molecule type" value="Genomic_DNA"/>
</dbReference>
<organism evidence="1 2">
    <name type="scientific">Streptomyces gossypii</name>
    <dbReference type="NCBI Taxonomy" id="2883101"/>
    <lineage>
        <taxon>Bacteria</taxon>
        <taxon>Bacillati</taxon>
        <taxon>Actinomycetota</taxon>
        <taxon>Actinomycetes</taxon>
        <taxon>Kitasatosporales</taxon>
        <taxon>Streptomycetaceae</taxon>
        <taxon>Streptomyces</taxon>
    </lineage>
</organism>
<reference evidence="1 2" key="1">
    <citation type="submission" date="2021-10" db="EMBL/GenBank/DDBJ databases">
        <title>Streptomyces gossypii sp. nov., isolated from soil collected from cotton field.</title>
        <authorList>
            <person name="Ge X."/>
            <person name="Chen X."/>
            <person name="Liu W."/>
        </authorList>
    </citation>
    <scope>NUCLEOTIDE SEQUENCE [LARGE SCALE GENOMIC DNA]</scope>
    <source>
        <strain evidence="1 2">N2-109</strain>
    </source>
</reference>
<sequence>MTGPEHYRAAERLLSDASFAAHPQGRPVRRSGGEYGPGEHAALIAQAQVHATLALATQTSAALSLDAEPPIAYVYRASWGMTPLGTYANPAAAREHCEADARNNDPEYDGGIFGWLGDESEPDDPDELLVTVNGVERTTEYTVTRITIASAYDPEADS</sequence>
<name>A0ABT2JTB9_9ACTN</name>
<keyword evidence="2" id="KW-1185">Reference proteome</keyword>
<evidence type="ECO:0000313" key="1">
    <source>
        <dbReference type="EMBL" id="MCT2591091.1"/>
    </source>
</evidence>
<gene>
    <name evidence="1" type="ORF">LHJ74_14435</name>
</gene>